<keyword evidence="2" id="KW-0698">rRNA processing</keyword>
<dbReference type="InParanoid" id="A5E7I8"/>
<dbReference type="EMBL" id="CH981533">
    <property type="protein sequence ID" value="EDK47396.1"/>
    <property type="molecule type" value="Genomic_DNA"/>
</dbReference>
<reference evidence="7 8" key="1">
    <citation type="journal article" date="2009" name="Nature">
        <title>Evolution of pathogenicity and sexual reproduction in eight Candida genomes.</title>
        <authorList>
            <person name="Butler G."/>
            <person name="Rasmussen M.D."/>
            <person name="Lin M.F."/>
            <person name="Santos M.A."/>
            <person name="Sakthikumar S."/>
            <person name="Munro C.A."/>
            <person name="Rheinbay E."/>
            <person name="Grabherr M."/>
            <person name="Forche A."/>
            <person name="Reedy J.L."/>
            <person name="Agrafioti I."/>
            <person name="Arnaud M.B."/>
            <person name="Bates S."/>
            <person name="Brown A.J."/>
            <person name="Brunke S."/>
            <person name="Costanzo M.C."/>
            <person name="Fitzpatrick D.A."/>
            <person name="de Groot P.W."/>
            <person name="Harris D."/>
            <person name="Hoyer L.L."/>
            <person name="Hube B."/>
            <person name="Klis F.M."/>
            <person name="Kodira C."/>
            <person name="Lennard N."/>
            <person name="Logue M.E."/>
            <person name="Martin R."/>
            <person name="Neiman A.M."/>
            <person name="Nikolaou E."/>
            <person name="Quail M.A."/>
            <person name="Quinn J."/>
            <person name="Santos M.C."/>
            <person name="Schmitzberger F.F."/>
            <person name="Sherlock G."/>
            <person name="Shah P."/>
            <person name="Silverstein K.A."/>
            <person name="Skrzypek M.S."/>
            <person name="Soll D."/>
            <person name="Staggs R."/>
            <person name="Stansfield I."/>
            <person name="Stumpf M.P."/>
            <person name="Sudbery P.E."/>
            <person name="Srikantha T."/>
            <person name="Zeng Q."/>
            <person name="Berman J."/>
            <person name="Berriman M."/>
            <person name="Heitman J."/>
            <person name="Gow N.A."/>
            <person name="Lorenz M.C."/>
            <person name="Birren B.W."/>
            <person name="Kellis M."/>
            <person name="Cuomo C.A."/>
        </authorList>
    </citation>
    <scope>NUCLEOTIDE SEQUENCE [LARGE SCALE GENOMIC DNA]</scope>
    <source>
        <strain evidence="8">ATCC 11503 / BCRC 21390 / CBS 2605 / JCM 1781 / NBRC 1676 / NRRL YB-4239</strain>
    </source>
</reference>
<evidence type="ECO:0000313" key="7">
    <source>
        <dbReference type="EMBL" id="EDK47396.1"/>
    </source>
</evidence>
<dbReference type="STRING" id="379508.A5E7I8"/>
<keyword evidence="8" id="KW-1185">Reference proteome</keyword>
<evidence type="ECO:0000256" key="3">
    <source>
        <dbReference type="ARBA" id="ARBA00022574"/>
    </source>
</evidence>
<dbReference type="InterPro" id="IPR045161">
    <property type="entry name" value="Utp18"/>
</dbReference>
<feature type="region of interest" description="Disordered" evidence="6">
    <location>
        <begin position="49"/>
        <end position="138"/>
    </location>
</feature>
<dbReference type="GO" id="GO:0006364">
    <property type="term" value="P:rRNA processing"/>
    <property type="evidence" value="ECO:0007669"/>
    <property type="project" value="UniProtKB-KW"/>
</dbReference>
<keyword evidence="3" id="KW-0853">WD repeat</keyword>
<protein>
    <submittedName>
        <fullName evidence="7">Uncharacterized protein</fullName>
    </submittedName>
</protein>
<keyword evidence="5" id="KW-0539">Nucleus</keyword>
<name>A5E7I8_LODEL</name>
<feature type="compositionally biased region" description="Acidic residues" evidence="6">
    <location>
        <begin position="49"/>
        <end position="137"/>
    </location>
</feature>
<dbReference type="AlphaFoldDB" id="A5E7I8"/>
<evidence type="ECO:0000256" key="2">
    <source>
        <dbReference type="ARBA" id="ARBA00022552"/>
    </source>
</evidence>
<evidence type="ECO:0000256" key="5">
    <source>
        <dbReference type="ARBA" id="ARBA00023242"/>
    </source>
</evidence>
<dbReference type="HOGENOM" id="CLU_1532870_0_0_1"/>
<evidence type="ECO:0000256" key="4">
    <source>
        <dbReference type="ARBA" id="ARBA00022737"/>
    </source>
</evidence>
<organism evidence="7 8">
    <name type="scientific">Lodderomyces elongisporus (strain ATCC 11503 / CBS 2605 / JCM 1781 / NBRC 1676 / NRRL YB-4239)</name>
    <name type="common">Yeast</name>
    <name type="synonym">Saccharomyces elongisporus</name>
    <dbReference type="NCBI Taxonomy" id="379508"/>
    <lineage>
        <taxon>Eukaryota</taxon>
        <taxon>Fungi</taxon>
        <taxon>Dikarya</taxon>
        <taxon>Ascomycota</taxon>
        <taxon>Saccharomycotina</taxon>
        <taxon>Pichiomycetes</taxon>
        <taxon>Debaryomycetaceae</taxon>
        <taxon>Candida/Lodderomyces clade</taxon>
        <taxon>Lodderomyces</taxon>
    </lineage>
</organism>
<evidence type="ECO:0000256" key="6">
    <source>
        <dbReference type="SAM" id="MobiDB-lite"/>
    </source>
</evidence>
<dbReference type="Proteomes" id="UP000001996">
    <property type="component" value="Unassembled WGS sequence"/>
</dbReference>
<proteinExistence type="predicted"/>
<dbReference type="GO" id="GO:0032040">
    <property type="term" value="C:small-subunit processome"/>
    <property type="evidence" value="ECO:0007669"/>
    <property type="project" value="TreeGrafter"/>
</dbReference>
<keyword evidence="4" id="KW-0677">Repeat</keyword>
<dbReference type="VEuPathDB" id="FungiDB:LELG_05577"/>
<comment type="subcellular location">
    <subcellularLocation>
        <location evidence="1">Nucleus</location>
        <location evidence="1">Nucleolus</location>
    </subcellularLocation>
</comment>
<dbReference type="OMA" id="MVEVPPK"/>
<dbReference type="PANTHER" id="PTHR18359:SF0">
    <property type="entry name" value="U3 SMALL NUCLEOLAR RNA-ASSOCIATED PROTEIN 18 HOMOLOG"/>
    <property type="match status" value="1"/>
</dbReference>
<sequence>MTSILIKNRKGEMVEVPPKDEEELMLEKLVFGDIEGLQNSLKRVDNIFDFDDDDAEGGEEVIEDEEDSDSGDDDLVQDEDLFYIDDGEEKDVEDDGDEDMEDGETSGEGGDSEDEGDHDDYDDEDDDDEMAWVDSDDEKLNISLIASDRLKKLRRHPDDVCISGKAYITRLRSQF</sequence>
<evidence type="ECO:0000256" key="1">
    <source>
        <dbReference type="ARBA" id="ARBA00004604"/>
    </source>
</evidence>
<dbReference type="PANTHER" id="PTHR18359">
    <property type="entry name" value="WD-REPEAT PROTEIN-RELATED"/>
    <property type="match status" value="1"/>
</dbReference>
<gene>
    <name evidence="7" type="ORF">LELG_05577</name>
</gene>
<dbReference type="eggNOG" id="KOG2055">
    <property type="taxonomic scope" value="Eukaryota"/>
</dbReference>
<accession>A5E7I8</accession>
<evidence type="ECO:0000313" key="8">
    <source>
        <dbReference type="Proteomes" id="UP000001996"/>
    </source>
</evidence>
<dbReference type="GO" id="GO:0034388">
    <property type="term" value="C:Pwp2p-containing subcomplex of 90S preribosome"/>
    <property type="evidence" value="ECO:0007669"/>
    <property type="project" value="TreeGrafter"/>
</dbReference>